<dbReference type="InterPro" id="IPR051966">
    <property type="entry name" value="RPAP3"/>
</dbReference>
<dbReference type="OrthoDB" id="629492at2759"/>
<name>A0A427XP14_9TREE</name>
<feature type="region of interest" description="Disordered" evidence="3">
    <location>
        <begin position="1"/>
        <end position="36"/>
    </location>
</feature>
<evidence type="ECO:0000256" key="2">
    <source>
        <dbReference type="PROSITE-ProRule" id="PRU00339"/>
    </source>
</evidence>
<evidence type="ECO:0000256" key="3">
    <source>
        <dbReference type="SAM" id="MobiDB-lite"/>
    </source>
</evidence>
<dbReference type="Pfam" id="PF00515">
    <property type="entry name" value="TPR_1"/>
    <property type="match status" value="1"/>
</dbReference>
<gene>
    <name evidence="4" type="ORF">EHS24_009047</name>
</gene>
<dbReference type="EMBL" id="RSCE01000008">
    <property type="protein sequence ID" value="RSH80467.1"/>
    <property type="molecule type" value="Genomic_DNA"/>
</dbReference>
<protein>
    <submittedName>
        <fullName evidence="4">Uncharacterized protein</fullName>
    </submittedName>
</protein>
<dbReference type="GeneID" id="39593590"/>
<sequence length="524" mass="58084">MGLALSQPTLPGPTMGDHSPKDSPFATDKDKAASTKAREAVEAAYTNAIKHNPHDDKAWGNRAMVNLKLERWDQAELDASNALHIEDVRHLLSVKSLYRRGVARQASGKHAAAIRDLKRALTLDPNNVPIATKLLEVATQAGQASCAPAPPTPKLTIDHLAYSHIVDAIVSFSDAETRVALLDTCTAIQNRILKLCSHVEITEGSDSQGEYANIVQADGMSFRVYAKWRFQLPTTPSDRWTRICRDRIFLNSRTKDLCGPFTPDVIGYLEVDSGVVRMRPDQLDNHCFHNVCFMRESPTKIVVFPLHDSCAKDWFSISLSDSVTRIVYPLSMYWGPDSVPGVYTVPLVPRNDLYNPIVHRSPQDIPGVNPSLVMVIIWPTVNEVVSEELANPVFEQLLSQTCALIMVAFQSALHSLKVVNVAGTASVRPREYAMATNKTSKNNKNKGKAKNKRDPVQAFIKDYVSSTMFHDITAQGNPSPYRAPRLPSPAQAAQKVVFLTEEEYRSQLGPGEWEVETVEVMEGF</sequence>
<proteinExistence type="predicted"/>
<dbReference type="SMART" id="SM00028">
    <property type="entry name" value="TPR"/>
    <property type="match status" value="2"/>
</dbReference>
<dbReference type="SUPFAM" id="SSF48452">
    <property type="entry name" value="TPR-like"/>
    <property type="match status" value="1"/>
</dbReference>
<dbReference type="PANTHER" id="PTHR46423">
    <property type="entry name" value="RNA POLYMERASE II-ASSOCIATED PROTEIN 3"/>
    <property type="match status" value="1"/>
</dbReference>
<evidence type="ECO:0000313" key="5">
    <source>
        <dbReference type="Proteomes" id="UP000279236"/>
    </source>
</evidence>
<feature type="compositionally biased region" description="Basic and acidic residues" evidence="3">
    <location>
        <begin position="27"/>
        <end position="36"/>
    </location>
</feature>
<dbReference type="STRING" id="105984.A0A427XP14"/>
<dbReference type="PROSITE" id="PS50005">
    <property type="entry name" value="TPR"/>
    <property type="match status" value="1"/>
</dbReference>
<keyword evidence="5" id="KW-1185">Reference proteome</keyword>
<evidence type="ECO:0000256" key="1">
    <source>
        <dbReference type="ARBA" id="ARBA00022803"/>
    </source>
</evidence>
<dbReference type="InterPro" id="IPR019734">
    <property type="entry name" value="TPR_rpt"/>
</dbReference>
<dbReference type="PANTHER" id="PTHR46423:SF1">
    <property type="entry name" value="RNA POLYMERASE II-ASSOCIATED PROTEIN 3"/>
    <property type="match status" value="1"/>
</dbReference>
<accession>A0A427XP14</accession>
<dbReference type="Gene3D" id="1.25.40.10">
    <property type="entry name" value="Tetratricopeptide repeat domain"/>
    <property type="match status" value="1"/>
</dbReference>
<reference evidence="4 5" key="1">
    <citation type="submission" date="2018-11" db="EMBL/GenBank/DDBJ databases">
        <title>Genome sequence of Apiotrichum porosum DSM 27194.</title>
        <authorList>
            <person name="Aliyu H."/>
            <person name="Gorte O."/>
            <person name="Ochsenreither K."/>
        </authorList>
    </citation>
    <scope>NUCLEOTIDE SEQUENCE [LARGE SCALE GENOMIC DNA]</scope>
    <source>
        <strain evidence="4 5">DSM 27194</strain>
    </source>
</reference>
<feature type="repeat" description="TPR" evidence="2">
    <location>
        <begin position="94"/>
        <end position="127"/>
    </location>
</feature>
<dbReference type="GO" id="GO:0101031">
    <property type="term" value="C:protein folding chaperone complex"/>
    <property type="evidence" value="ECO:0007669"/>
    <property type="project" value="TreeGrafter"/>
</dbReference>
<dbReference type="InterPro" id="IPR011990">
    <property type="entry name" value="TPR-like_helical_dom_sf"/>
</dbReference>
<dbReference type="AlphaFoldDB" id="A0A427XP14"/>
<organism evidence="4 5">
    <name type="scientific">Apiotrichum porosum</name>
    <dbReference type="NCBI Taxonomy" id="105984"/>
    <lineage>
        <taxon>Eukaryota</taxon>
        <taxon>Fungi</taxon>
        <taxon>Dikarya</taxon>
        <taxon>Basidiomycota</taxon>
        <taxon>Agaricomycotina</taxon>
        <taxon>Tremellomycetes</taxon>
        <taxon>Trichosporonales</taxon>
        <taxon>Trichosporonaceae</taxon>
        <taxon>Apiotrichum</taxon>
    </lineage>
</organism>
<dbReference type="RefSeq" id="XP_028475414.1">
    <property type="nucleotide sequence ID" value="XM_028624342.1"/>
</dbReference>
<dbReference type="Proteomes" id="UP000279236">
    <property type="component" value="Unassembled WGS sequence"/>
</dbReference>
<keyword evidence="1 2" id="KW-0802">TPR repeat</keyword>
<comment type="caution">
    <text evidence="4">The sequence shown here is derived from an EMBL/GenBank/DDBJ whole genome shotgun (WGS) entry which is preliminary data.</text>
</comment>
<evidence type="ECO:0000313" key="4">
    <source>
        <dbReference type="EMBL" id="RSH80467.1"/>
    </source>
</evidence>